<comment type="cofactor">
    <cofactor evidence="1">
        <name>Mg(2+)</name>
        <dbReference type="ChEBI" id="CHEBI:18420"/>
    </cofactor>
</comment>
<evidence type="ECO:0000259" key="8">
    <source>
        <dbReference type="Pfam" id="PF02878"/>
    </source>
</evidence>
<dbReference type="InterPro" id="IPR036900">
    <property type="entry name" value="A-D-PHexomutase_C_sf"/>
</dbReference>
<dbReference type="Pfam" id="PF02879">
    <property type="entry name" value="PGM_PMM_II"/>
    <property type="match status" value="1"/>
</dbReference>
<feature type="domain" description="Alpha-D-phosphohexomutase alpha/beta/alpha" evidence="8">
    <location>
        <begin position="16"/>
        <end position="137"/>
    </location>
</feature>
<evidence type="ECO:0000313" key="12">
    <source>
        <dbReference type="Proteomes" id="UP000315689"/>
    </source>
</evidence>
<dbReference type="SUPFAM" id="SSF53738">
    <property type="entry name" value="Phosphoglucomutase, first 3 domains"/>
    <property type="match status" value="3"/>
</dbReference>
<dbReference type="Gene3D" id="3.40.120.10">
    <property type="entry name" value="Alpha-D-Glucose-1,6-Bisphosphate, subunit A, domain 3"/>
    <property type="match status" value="3"/>
</dbReference>
<dbReference type="PROSITE" id="PS00710">
    <property type="entry name" value="PGM_PMM"/>
    <property type="match status" value="1"/>
</dbReference>
<dbReference type="GO" id="GO:0004615">
    <property type="term" value="F:phosphomannomutase activity"/>
    <property type="evidence" value="ECO:0007669"/>
    <property type="project" value="TreeGrafter"/>
</dbReference>
<dbReference type="PRINTS" id="PR00509">
    <property type="entry name" value="PGMPMM"/>
</dbReference>
<keyword evidence="4 7" id="KW-0479">Metal-binding</keyword>
<dbReference type="InterPro" id="IPR050060">
    <property type="entry name" value="Phosphoglucosamine_mutase"/>
</dbReference>
<evidence type="ECO:0000256" key="7">
    <source>
        <dbReference type="RuleBase" id="RU004326"/>
    </source>
</evidence>
<gene>
    <name evidence="11" type="ORF">CEN89_684</name>
</gene>
<dbReference type="Pfam" id="PF02880">
    <property type="entry name" value="PGM_PMM_III"/>
    <property type="match status" value="1"/>
</dbReference>
<evidence type="ECO:0000256" key="5">
    <source>
        <dbReference type="ARBA" id="ARBA00022842"/>
    </source>
</evidence>
<dbReference type="Pfam" id="PF02878">
    <property type="entry name" value="PGM_PMM_I"/>
    <property type="match status" value="1"/>
</dbReference>
<dbReference type="Proteomes" id="UP000315689">
    <property type="component" value="Unassembled WGS sequence"/>
</dbReference>
<keyword evidence="5 7" id="KW-0460">Magnesium</keyword>
<dbReference type="GO" id="GO:0005829">
    <property type="term" value="C:cytosol"/>
    <property type="evidence" value="ECO:0007669"/>
    <property type="project" value="TreeGrafter"/>
</dbReference>
<dbReference type="GO" id="GO:0009252">
    <property type="term" value="P:peptidoglycan biosynthetic process"/>
    <property type="evidence" value="ECO:0007669"/>
    <property type="project" value="TreeGrafter"/>
</dbReference>
<dbReference type="AlphaFoldDB" id="A0A554LHX5"/>
<evidence type="ECO:0000256" key="2">
    <source>
        <dbReference type="ARBA" id="ARBA00010231"/>
    </source>
</evidence>
<evidence type="ECO:0000256" key="6">
    <source>
        <dbReference type="ARBA" id="ARBA00023235"/>
    </source>
</evidence>
<accession>A0A554LHX5</accession>
<keyword evidence="3" id="KW-0597">Phosphoprotein</keyword>
<dbReference type="InterPro" id="IPR016055">
    <property type="entry name" value="A-D-PHexomutase_a/b/a-I/II/III"/>
</dbReference>
<dbReference type="EMBL" id="VMGK01000025">
    <property type="protein sequence ID" value="TSC92473.1"/>
    <property type="molecule type" value="Genomic_DNA"/>
</dbReference>
<dbReference type="SUPFAM" id="SSF55957">
    <property type="entry name" value="Phosphoglucomutase, C-terminal domain"/>
    <property type="match status" value="1"/>
</dbReference>
<feature type="domain" description="Alpha-D-phosphohexomutase alpha/beta/alpha" evidence="10">
    <location>
        <begin position="269"/>
        <end position="370"/>
    </location>
</feature>
<evidence type="ECO:0000256" key="3">
    <source>
        <dbReference type="ARBA" id="ARBA00022553"/>
    </source>
</evidence>
<evidence type="ECO:0000259" key="9">
    <source>
        <dbReference type="Pfam" id="PF02879"/>
    </source>
</evidence>
<comment type="caution">
    <text evidence="11">The sequence shown here is derived from an EMBL/GenBank/DDBJ whole genome shotgun (WGS) entry which is preliminary data.</text>
</comment>
<dbReference type="GO" id="GO:0006048">
    <property type="term" value="P:UDP-N-acetylglucosamine biosynthetic process"/>
    <property type="evidence" value="ECO:0007669"/>
    <property type="project" value="TreeGrafter"/>
</dbReference>
<dbReference type="InterPro" id="IPR005845">
    <property type="entry name" value="A-D-PHexomutase_a/b/a-II"/>
</dbReference>
<proteinExistence type="inferred from homology"/>
<protein>
    <submittedName>
        <fullName evidence="11">Phosphomannomutase</fullName>
    </submittedName>
</protein>
<evidence type="ECO:0000313" key="11">
    <source>
        <dbReference type="EMBL" id="TSC92473.1"/>
    </source>
</evidence>
<evidence type="ECO:0000256" key="4">
    <source>
        <dbReference type="ARBA" id="ARBA00022723"/>
    </source>
</evidence>
<dbReference type="PANTHER" id="PTHR42946">
    <property type="entry name" value="PHOSPHOHEXOSE MUTASE"/>
    <property type="match status" value="1"/>
</dbReference>
<name>A0A554LHX5_9BACT</name>
<evidence type="ECO:0000256" key="1">
    <source>
        <dbReference type="ARBA" id="ARBA00001946"/>
    </source>
</evidence>
<feature type="domain" description="Alpha-D-phosphohexomutase alpha/beta/alpha" evidence="9">
    <location>
        <begin position="162"/>
        <end position="256"/>
    </location>
</feature>
<comment type="similarity">
    <text evidence="2 7">Belongs to the phosphohexose mutase family.</text>
</comment>
<dbReference type="InterPro" id="IPR016066">
    <property type="entry name" value="A-D-PHexomutase_CS"/>
</dbReference>
<dbReference type="GO" id="GO:0000287">
    <property type="term" value="F:magnesium ion binding"/>
    <property type="evidence" value="ECO:0007669"/>
    <property type="project" value="InterPro"/>
</dbReference>
<sequence>MTKNTRLPKDLIISISGIRGIVGQDLNKKTIKILLSGYIKLQGKGLFILAGDSRSHTPKIQKIVAETLIKTGCDVIDAGIQPTPTVNINVPRFKANGGIMISASHNPSEYNGLKFFDKTGHYLDQKKLDKLLSFCQKEYTVFPKTRRGKYTQNKNIDEAHLDLLEKISDPRIKQKKFKVIVDTINGAGCDFTKKLLTRLGCEYTIINNDPKKPFPHMPEPNFENLQIVNKKIIGSNFDIGFATDPDCDRIIILTPKKGVICEEYSLALSVLRRLKQKPSGAIVINYATSLLNEFITQNTNFQIIRTAVGEHNVYAKMVEKNAVLAGEGNGGVMDPRLNSTRDGFTGIVHILSLLARENKTIDEIVDALPKYEIIKDKIPVKGLDLKKIYANLEKQLYTKNCQIRRDDGIWIGFMENEKLTSWLLFRPSNTEPIARIIAETSSQKQTRKLINLVKNLVQNTKTA</sequence>
<dbReference type="GO" id="GO:0005975">
    <property type="term" value="P:carbohydrate metabolic process"/>
    <property type="evidence" value="ECO:0007669"/>
    <property type="project" value="InterPro"/>
</dbReference>
<evidence type="ECO:0000259" key="10">
    <source>
        <dbReference type="Pfam" id="PF02880"/>
    </source>
</evidence>
<dbReference type="PANTHER" id="PTHR42946:SF1">
    <property type="entry name" value="PHOSPHOGLUCOMUTASE (ALPHA-D-GLUCOSE-1,6-BISPHOSPHATE-DEPENDENT)"/>
    <property type="match status" value="1"/>
</dbReference>
<dbReference type="Gene3D" id="3.30.310.50">
    <property type="entry name" value="Alpha-D-phosphohexomutase, C-terminal domain"/>
    <property type="match status" value="1"/>
</dbReference>
<keyword evidence="6" id="KW-0413">Isomerase</keyword>
<dbReference type="InterPro" id="IPR005846">
    <property type="entry name" value="A-D-PHexomutase_a/b/a-III"/>
</dbReference>
<dbReference type="InterPro" id="IPR005841">
    <property type="entry name" value="Alpha-D-phosphohexomutase_SF"/>
</dbReference>
<dbReference type="GO" id="GO:0008966">
    <property type="term" value="F:phosphoglucosamine mutase activity"/>
    <property type="evidence" value="ECO:0007669"/>
    <property type="project" value="TreeGrafter"/>
</dbReference>
<dbReference type="InterPro" id="IPR005844">
    <property type="entry name" value="A-D-PHexomutase_a/b/a-I"/>
</dbReference>
<organism evidence="11 12">
    <name type="scientific">Candidatus Berkelbacteria bacterium Licking1014_7</name>
    <dbReference type="NCBI Taxonomy" id="2017147"/>
    <lineage>
        <taxon>Bacteria</taxon>
        <taxon>Candidatus Berkelbacteria</taxon>
    </lineage>
</organism>
<reference evidence="11 12" key="1">
    <citation type="submission" date="2017-07" db="EMBL/GenBank/DDBJ databases">
        <title>Mechanisms for carbon and nitrogen cycling indicate functional differentiation within the Candidate Phyla Radiation.</title>
        <authorList>
            <person name="Danczak R.E."/>
            <person name="Johnston M.D."/>
            <person name="Kenah C."/>
            <person name="Slattery M."/>
            <person name="Wrighton K.C."/>
            <person name="Wilkins M.J."/>
        </authorList>
    </citation>
    <scope>NUCLEOTIDE SEQUENCE [LARGE SCALE GENOMIC DNA]</scope>
    <source>
        <strain evidence="11">Licking1014_7</strain>
    </source>
</reference>